<accession>A0A0G4FJA2</accession>
<evidence type="ECO:0000313" key="3">
    <source>
        <dbReference type="EMBL" id="CEM13142.1"/>
    </source>
</evidence>
<reference evidence="3" key="1">
    <citation type="submission" date="2014-11" db="EMBL/GenBank/DDBJ databases">
        <authorList>
            <person name="Otto D Thomas"/>
            <person name="Naeem Raeece"/>
        </authorList>
    </citation>
    <scope>NUCLEOTIDE SEQUENCE</scope>
</reference>
<dbReference type="PANTHER" id="PTHR37391">
    <property type="entry name" value="E3 UBIQUITIN-PROTEIN LIGASE"/>
    <property type="match status" value="1"/>
</dbReference>
<feature type="domain" description="DUF6817" evidence="2">
    <location>
        <begin position="51"/>
        <end position="136"/>
    </location>
</feature>
<feature type="coiled-coil region" evidence="1">
    <location>
        <begin position="369"/>
        <end position="396"/>
    </location>
</feature>
<dbReference type="VEuPathDB" id="CryptoDB:Cvel_3367"/>
<dbReference type="InterPro" id="IPR049202">
    <property type="entry name" value="DUF6817"/>
</dbReference>
<dbReference type="PANTHER" id="PTHR37391:SF2">
    <property type="entry name" value="E3 UBIQUITIN-PROTEIN LIGASE"/>
    <property type="match status" value="1"/>
</dbReference>
<protein>
    <recommendedName>
        <fullName evidence="2">DUF6817 domain-containing protein</fullName>
    </recommendedName>
</protein>
<gene>
    <name evidence="3" type="ORF">Cvel_3367</name>
</gene>
<evidence type="ECO:0000259" key="2">
    <source>
        <dbReference type="Pfam" id="PF20680"/>
    </source>
</evidence>
<keyword evidence="1" id="KW-0175">Coiled coil</keyword>
<dbReference type="EMBL" id="CDMZ01000385">
    <property type="protein sequence ID" value="CEM13142.1"/>
    <property type="molecule type" value="Genomic_DNA"/>
</dbReference>
<dbReference type="Pfam" id="PF20680">
    <property type="entry name" value="DUF6817"/>
    <property type="match status" value="1"/>
</dbReference>
<evidence type="ECO:0000256" key="1">
    <source>
        <dbReference type="SAM" id="Coils"/>
    </source>
</evidence>
<proteinExistence type="predicted"/>
<sequence length="402" mass="45683">MSAENPAAVKVKETAVSPTSLIMSEPLKHLVHEHLWEFDSDFKKMEAYMFNSRGMTEFGHARQTFKNHLCGTFALCAAWGLPRAVNRCGLFHTTYSGDLFRFCVLRSESSEDRATLRGVIGEDAERLVHLFGSVRRQKVMDHIFENGSLPDSMQVPLNRETDKKALESETVSVSSLNAAAIMMVTVADYLDQLTGCNAWKDIYQVEGEDQVMLWPGSGKPGVAHHWLTKLAKASAPLLPCSVPPAVFENCTGTITEEDETTARDLYWDVVRDDDDKKMSEEQKEEALRKCIQLNRFVGEPHTLLAQILFRKGLHAEASAECQQALRKMYAMCTAWDKRMPWNEWVCFTRITWLRSARLSRGLPEDFPRRENGLCVLEEMVEEIEKLEKEGQEKEETRGRQAG</sequence>
<organism evidence="3">
    <name type="scientific">Chromera velia CCMP2878</name>
    <dbReference type="NCBI Taxonomy" id="1169474"/>
    <lineage>
        <taxon>Eukaryota</taxon>
        <taxon>Sar</taxon>
        <taxon>Alveolata</taxon>
        <taxon>Colpodellida</taxon>
        <taxon>Chromeraceae</taxon>
        <taxon>Chromera</taxon>
    </lineage>
</organism>
<name>A0A0G4FJA2_9ALVE</name>
<dbReference type="AlphaFoldDB" id="A0A0G4FJA2"/>